<dbReference type="SUPFAM" id="SSF52540">
    <property type="entry name" value="P-loop containing nucleoside triphosphate hydrolases"/>
    <property type="match status" value="1"/>
</dbReference>
<dbReference type="Gene3D" id="3.40.50.300">
    <property type="entry name" value="P-loop containing nucleotide triphosphate hydrolases"/>
    <property type="match status" value="1"/>
</dbReference>
<name>A0A7V3NTY0_UNCW3</name>
<dbReference type="CDD" id="cd02042">
    <property type="entry name" value="ParAB_family"/>
    <property type="match status" value="1"/>
</dbReference>
<evidence type="ECO:0000259" key="1">
    <source>
        <dbReference type="Pfam" id="PF13614"/>
    </source>
</evidence>
<sequence length="255" mass="28210">MRMIISIANQKGGVAKSTTAINLAAGLALEGLKVLLIDTDPQTNTTRVFIHPDIEIDLDKSLYNSIIKLSPLSTIVRKTIFPNLDIVPSHIRLSSADLELAQALDNRSERLKRAIGNLKDKYDYIIIDTPPSLGLLTINSFTASDKLLIPVSTGFFAMTGLVQLQETVEMVKQNQLNPNLEIMGVLCTFVDITNVSKDVNTKLREHFGDLVFNTTIPKNVSLEEAHSRHTHIFDYAPNSAGARAYKELVKEVLAR</sequence>
<dbReference type="Pfam" id="PF13614">
    <property type="entry name" value="AAA_31"/>
    <property type="match status" value="1"/>
</dbReference>
<dbReference type="AlphaFoldDB" id="A0A7V3NTY0"/>
<dbReference type="InterPro" id="IPR025669">
    <property type="entry name" value="AAA_dom"/>
</dbReference>
<dbReference type="InterPro" id="IPR027417">
    <property type="entry name" value="P-loop_NTPase"/>
</dbReference>
<organism evidence="2">
    <name type="scientific">candidate division WOR-3 bacterium</name>
    <dbReference type="NCBI Taxonomy" id="2052148"/>
    <lineage>
        <taxon>Bacteria</taxon>
        <taxon>Bacteria division WOR-3</taxon>
    </lineage>
</organism>
<protein>
    <submittedName>
        <fullName evidence="2">ParA family protein</fullName>
    </submittedName>
</protein>
<gene>
    <name evidence="2" type="ORF">ENV38_03800</name>
</gene>
<evidence type="ECO:0000313" key="2">
    <source>
        <dbReference type="EMBL" id="HGB36010.1"/>
    </source>
</evidence>
<dbReference type="PANTHER" id="PTHR13696">
    <property type="entry name" value="P-LOOP CONTAINING NUCLEOSIDE TRIPHOSPHATE HYDROLASE"/>
    <property type="match status" value="1"/>
</dbReference>
<dbReference type="PANTHER" id="PTHR13696:SF99">
    <property type="entry name" value="COBYRINIC ACID AC-DIAMIDE SYNTHASE"/>
    <property type="match status" value="1"/>
</dbReference>
<dbReference type="InterPro" id="IPR050678">
    <property type="entry name" value="DNA_Partitioning_ATPase"/>
</dbReference>
<dbReference type="PIRSF" id="PIRSF009320">
    <property type="entry name" value="Nuc_binding_HP_1000"/>
    <property type="match status" value="1"/>
</dbReference>
<proteinExistence type="predicted"/>
<feature type="domain" description="AAA" evidence="1">
    <location>
        <begin position="4"/>
        <end position="182"/>
    </location>
</feature>
<reference evidence="2" key="1">
    <citation type="journal article" date="2020" name="mSystems">
        <title>Genome- and Community-Level Interaction Insights into Carbon Utilization and Element Cycling Functions of Hydrothermarchaeota in Hydrothermal Sediment.</title>
        <authorList>
            <person name="Zhou Z."/>
            <person name="Liu Y."/>
            <person name="Xu W."/>
            <person name="Pan J."/>
            <person name="Luo Z.H."/>
            <person name="Li M."/>
        </authorList>
    </citation>
    <scope>NUCLEOTIDE SEQUENCE [LARGE SCALE GENOMIC DNA]</scope>
    <source>
        <strain evidence="2">SpSt-754</strain>
    </source>
</reference>
<accession>A0A7V3NTY0</accession>
<dbReference type="EMBL" id="DTGD01000142">
    <property type="protein sequence ID" value="HGB36010.1"/>
    <property type="molecule type" value="Genomic_DNA"/>
</dbReference>
<comment type="caution">
    <text evidence="2">The sequence shown here is derived from an EMBL/GenBank/DDBJ whole genome shotgun (WGS) entry which is preliminary data.</text>
</comment>
<dbReference type="FunFam" id="3.40.50.300:FF:000285">
    <property type="entry name" value="Sporulation initiation inhibitor Soj"/>
    <property type="match status" value="1"/>
</dbReference>